<sequence length="298" mass="33104">MSCFVLDLHAQTETQHLRETHHSLIFSKLLPSTKKGVMYLLKLVGIIAISAVISAAWGSDLCPSLPAMNCSCPSGWELWEKACYHLTSSKSNWYDANSACQEIGGKMAGPRSNDEMEFMADVARQDDSNYCAWIACNDITVEGSWSCEGQGGEPFLEWGHDQPDNWNMDQNCATIAAMFNDRMDDVSCADPLKAFCVRQAVCTPGQTQPRRYCFFTDARGRILNSTCLLDHVIRELGTDSASACDSACIEEPGCRSFNIKKNRDGKKLCQLNNSTSSEDKDKFQTTSYFCTYSEVCMG</sequence>
<keyword evidence="2" id="KW-0812">Transmembrane</keyword>
<organism evidence="5 6">
    <name type="scientific">Acanthaster planci</name>
    <name type="common">Crown-of-thorns starfish</name>
    <dbReference type="NCBI Taxonomy" id="133434"/>
    <lineage>
        <taxon>Eukaryota</taxon>
        <taxon>Metazoa</taxon>
        <taxon>Echinodermata</taxon>
        <taxon>Eleutherozoa</taxon>
        <taxon>Asterozoa</taxon>
        <taxon>Asteroidea</taxon>
        <taxon>Valvatacea</taxon>
        <taxon>Valvatida</taxon>
        <taxon>Acanthasteridae</taxon>
        <taxon>Acanthaster</taxon>
    </lineage>
</organism>
<dbReference type="GO" id="GO:0030246">
    <property type="term" value="F:carbohydrate binding"/>
    <property type="evidence" value="ECO:0007669"/>
    <property type="project" value="UniProtKB-KW"/>
</dbReference>
<dbReference type="AlphaFoldDB" id="A0A8B7ZR03"/>
<feature type="transmembrane region" description="Helical" evidence="2">
    <location>
        <begin position="37"/>
        <end position="58"/>
    </location>
</feature>
<accession>A0A8B7ZR03</accession>
<dbReference type="CDD" id="cd00037">
    <property type="entry name" value="CLECT"/>
    <property type="match status" value="1"/>
</dbReference>
<evidence type="ECO:0000256" key="1">
    <source>
        <dbReference type="ARBA" id="ARBA00022734"/>
    </source>
</evidence>
<reference evidence="6" key="1">
    <citation type="submission" date="2025-08" db="UniProtKB">
        <authorList>
            <consortium name="RefSeq"/>
        </authorList>
    </citation>
    <scope>IDENTIFICATION</scope>
</reference>
<dbReference type="InterPro" id="IPR016186">
    <property type="entry name" value="C-type_lectin-like/link_sf"/>
</dbReference>
<dbReference type="SUPFAM" id="SSF56436">
    <property type="entry name" value="C-type lectin-like"/>
    <property type="match status" value="1"/>
</dbReference>
<evidence type="ECO:0000313" key="6">
    <source>
        <dbReference type="RefSeq" id="XP_022108003.1"/>
    </source>
</evidence>
<dbReference type="RefSeq" id="XP_022108003.1">
    <property type="nucleotide sequence ID" value="XM_022252311.1"/>
</dbReference>
<dbReference type="InterPro" id="IPR003609">
    <property type="entry name" value="Pan_app"/>
</dbReference>
<feature type="domain" description="C-type lectin" evidence="3">
    <location>
        <begin position="79"/>
        <end position="197"/>
    </location>
</feature>
<dbReference type="PANTHER" id="PTHR22799:SF6">
    <property type="entry name" value="C-TYPE LECTIN DOMAIN FAMILY 4 MEMBER M-LIKE"/>
    <property type="match status" value="1"/>
</dbReference>
<evidence type="ECO:0000256" key="2">
    <source>
        <dbReference type="SAM" id="Phobius"/>
    </source>
</evidence>
<gene>
    <name evidence="6" type="primary">LOC110988612</name>
</gene>
<keyword evidence="2" id="KW-1133">Transmembrane helix</keyword>
<dbReference type="InterPro" id="IPR001304">
    <property type="entry name" value="C-type_lectin-like"/>
</dbReference>
<keyword evidence="1" id="KW-0430">Lectin</keyword>
<name>A0A8B7ZR03_ACAPL</name>
<evidence type="ECO:0000259" key="4">
    <source>
        <dbReference type="PROSITE" id="PS50948"/>
    </source>
</evidence>
<feature type="domain" description="Apple" evidence="4">
    <location>
        <begin position="213"/>
        <end position="296"/>
    </location>
</feature>
<proteinExistence type="predicted"/>
<dbReference type="KEGG" id="aplc:110988612"/>
<keyword evidence="5" id="KW-1185">Reference proteome</keyword>
<dbReference type="PROSITE" id="PS50948">
    <property type="entry name" value="PAN"/>
    <property type="match status" value="1"/>
</dbReference>
<dbReference type="InterPro" id="IPR051663">
    <property type="entry name" value="CLec_Tetranectin-domain"/>
</dbReference>
<dbReference type="PROSITE" id="PS50041">
    <property type="entry name" value="C_TYPE_LECTIN_2"/>
    <property type="match status" value="1"/>
</dbReference>
<dbReference type="SMART" id="SM00034">
    <property type="entry name" value="CLECT"/>
    <property type="match status" value="1"/>
</dbReference>
<dbReference type="InterPro" id="IPR016187">
    <property type="entry name" value="CTDL_fold"/>
</dbReference>
<dbReference type="PANTHER" id="PTHR22799">
    <property type="entry name" value="TETRANECTIN-RELATED"/>
    <property type="match status" value="1"/>
</dbReference>
<dbReference type="OMA" id="IACNDIT"/>
<evidence type="ECO:0000259" key="3">
    <source>
        <dbReference type="PROSITE" id="PS50041"/>
    </source>
</evidence>
<dbReference type="Pfam" id="PF00024">
    <property type="entry name" value="PAN_1"/>
    <property type="match status" value="1"/>
</dbReference>
<keyword evidence="2" id="KW-0472">Membrane</keyword>
<dbReference type="Pfam" id="PF00059">
    <property type="entry name" value="Lectin_C"/>
    <property type="match status" value="1"/>
</dbReference>
<dbReference type="Gene3D" id="3.10.100.10">
    <property type="entry name" value="Mannose-Binding Protein A, subunit A"/>
    <property type="match status" value="1"/>
</dbReference>
<dbReference type="OrthoDB" id="6337382at2759"/>
<dbReference type="GeneID" id="110988612"/>
<protein>
    <submittedName>
        <fullName evidence="6">Uncharacterized protein LOC110988612</fullName>
    </submittedName>
</protein>
<evidence type="ECO:0000313" key="5">
    <source>
        <dbReference type="Proteomes" id="UP000694845"/>
    </source>
</evidence>
<dbReference type="Proteomes" id="UP000694845">
    <property type="component" value="Unplaced"/>
</dbReference>